<dbReference type="SUPFAM" id="SSF57938">
    <property type="entry name" value="DnaJ/Hsp40 cysteine-rich domain"/>
    <property type="match status" value="1"/>
</dbReference>
<evidence type="ECO:0000256" key="2">
    <source>
        <dbReference type="ARBA" id="ARBA00023125"/>
    </source>
</evidence>
<dbReference type="HAMAP" id="MF_04158">
    <property type="entry name" value="Antitermination_lambda"/>
    <property type="match status" value="1"/>
</dbReference>
<dbReference type="InterPro" id="IPR036410">
    <property type="entry name" value="HSP_DnaJ_Cys-rich_dom_sf"/>
</dbReference>
<keyword evidence="1" id="KW-0805">Transcription regulation</keyword>
<evidence type="ECO:0000256" key="1">
    <source>
        <dbReference type="ARBA" id="ARBA00023015"/>
    </source>
</evidence>
<evidence type="ECO:0000256" key="3">
    <source>
        <dbReference type="ARBA" id="ARBA00023163"/>
    </source>
</evidence>
<proteinExistence type="inferred from homology"/>
<reference evidence="4" key="1">
    <citation type="submission" date="2019-01" db="EMBL/GenBank/DDBJ databases">
        <authorList>
            <person name="Lista F."/>
            <person name="Anselmo A."/>
        </authorList>
    </citation>
    <scope>NUCLEOTIDE SEQUENCE</scope>
    <source>
        <strain evidence="4">5S</strain>
    </source>
</reference>
<keyword evidence="2" id="KW-0238">DNA-binding</keyword>
<dbReference type="InterPro" id="IPR038500">
    <property type="entry name" value="Antitermination_sf"/>
</dbReference>
<organism evidence="4">
    <name type="scientific">Klebsiella pneumoniae</name>
    <dbReference type="NCBI Taxonomy" id="573"/>
    <lineage>
        <taxon>Bacteria</taxon>
        <taxon>Pseudomonadati</taxon>
        <taxon>Pseudomonadota</taxon>
        <taxon>Gammaproteobacteria</taxon>
        <taxon>Enterobacterales</taxon>
        <taxon>Enterobacteriaceae</taxon>
        <taxon>Klebsiella/Raoultella group</taxon>
        <taxon>Klebsiella</taxon>
        <taxon>Klebsiella pneumoniae complex</taxon>
    </lineage>
</organism>
<name>A0A483LRJ6_KLEPN</name>
<keyword evidence="3" id="KW-0804">Transcription</keyword>
<dbReference type="Gene3D" id="1.10.274.110">
    <property type="match status" value="1"/>
</dbReference>
<dbReference type="GO" id="GO:0006355">
    <property type="term" value="P:regulation of DNA-templated transcription"/>
    <property type="evidence" value="ECO:0007669"/>
    <property type="project" value="InterPro"/>
</dbReference>
<dbReference type="GO" id="GO:0003677">
    <property type="term" value="F:DNA binding"/>
    <property type="evidence" value="ECO:0007669"/>
    <property type="project" value="UniProtKB-KW"/>
</dbReference>
<protein>
    <submittedName>
        <fullName evidence="4">Antitermination protein</fullName>
    </submittedName>
</protein>
<dbReference type="InterPro" id="IPR003222">
    <property type="entry name" value="Antitermntn"/>
</dbReference>
<sequence>MNLENAVKFHFAKSTQINDTPRATSSETLTGTDVMAAMGMTQSRATFGYSAFLGKMEISSNDREKAIELLTKYALEHCDKVAALRKLGSDIKPKVMQILATYAFADYSRSAASSRTCDCCHGEKFIEVEVFTNKVHTPRIEKEFVRMSKRMAVEHIHPSEYEVHRSVREVERVLCHKCKGKGVLTNACQCNGKGVVVDKEKTILQGGVPAYKTCGRCNGRGYARLLPDSVRQYICATVIDVPETTWRRSYKDFFESLVGECIKQEEYANQMLSKVTK</sequence>
<accession>A0A483LRJ6</accession>
<evidence type="ECO:0000313" key="4">
    <source>
        <dbReference type="EMBL" id="TCX77508.1"/>
    </source>
</evidence>
<dbReference type="AlphaFoldDB" id="A0A483LRJ6"/>
<comment type="caution">
    <text evidence="4">The sequence shown here is derived from an EMBL/GenBank/DDBJ whole genome shotgun (WGS) entry which is preliminary data.</text>
</comment>
<dbReference type="RefSeq" id="WP_132349274.1">
    <property type="nucleotide sequence ID" value="NZ_JAEGID010000002.1"/>
</dbReference>
<gene>
    <name evidence="4" type="ORF">ETE60_00970</name>
</gene>
<dbReference type="Pfam" id="PF03589">
    <property type="entry name" value="Antiterm"/>
    <property type="match status" value="2"/>
</dbReference>
<dbReference type="EMBL" id="SDCR01000001">
    <property type="protein sequence ID" value="TCX77508.1"/>
    <property type="molecule type" value="Genomic_DNA"/>
</dbReference>